<keyword evidence="1" id="KW-0732">Signal</keyword>
<dbReference type="EMBL" id="BSOH01000014">
    <property type="protein sequence ID" value="GLR17701.1"/>
    <property type="molecule type" value="Genomic_DNA"/>
</dbReference>
<keyword evidence="3" id="KW-1185">Reference proteome</keyword>
<organism evidence="2 3">
    <name type="scientific">Portibacter lacus</name>
    <dbReference type="NCBI Taxonomy" id="1099794"/>
    <lineage>
        <taxon>Bacteria</taxon>
        <taxon>Pseudomonadati</taxon>
        <taxon>Bacteroidota</taxon>
        <taxon>Saprospiria</taxon>
        <taxon>Saprospirales</taxon>
        <taxon>Haliscomenobacteraceae</taxon>
        <taxon>Portibacter</taxon>
    </lineage>
</organism>
<dbReference type="SUPFAM" id="SSF82185">
    <property type="entry name" value="Histone H3 K4-specific methyltransferase SET7/9 N-terminal domain"/>
    <property type="match status" value="1"/>
</dbReference>
<comment type="caution">
    <text evidence="2">The sequence shown here is derived from an EMBL/GenBank/DDBJ whole genome shotgun (WGS) entry which is preliminary data.</text>
</comment>
<protein>
    <recommendedName>
        <fullName evidence="4">Toxin-antitoxin system YwqK family antitoxin</fullName>
    </recommendedName>
</protein>
<dbReference type="Proteomes" id="UP001156666">
    <property type="component" value="Unassembled WGS sequence"/>
</dbReference>
<accession>A0AA37SN57</accession>
<reference evidence="2" key="2">
    <citation type="submission" date="2023-01" db="EMBL/GenBank/DDBJ databases">
        <title>Draft genome sequence of Portibacter lacus strain NBRC 108769.</title>
        <authorList>
            <person name="Sun Q."/>
            <person name="Mori K."/>
        </authorList>
    </citation>
    <scope>NUCLEOTIDE SEQUENCE</scope>
    <source>
        <strain evidence="2">NBRC 108769</strain>
    </source>
</reference>
<evidence type="ECO:0008006" key="4">
    <source>
        <dbReference type="Google" id="ProtNLM"/>
    </source>
</evidence>
<evidence type="ECO:0000256" key="1">
    <source>
        <dbReference type="SAM" id="SignalP"/>
    </source>
</evidence>
<gene>
    <name evidence="2" type="ORF">GCM10007940_23160</name>
</gene>
<feature type="signal peptide" evidence="1">
    <location>
        <begin position="1"/>
        <end position="19"/>
    </location>
</feature>
<proteinExistence type="predicted"/>
<dbReference type="RefSeq" id="WP_235291370.1">
    <property type="nucleotide sequence ID" value="NZ_BSOH01000014.1"/>
</dbReference>
<dbReference type="Gene3D" id="2.20.110.10">
    <property type="entry name" value="Histone H3 K4-specific methyltransferase SET7/9 N-terminal domain"/>
    <property type="match status" value="1"/>
</dbReference>
<evidence type="ECO:0000313" key="2">
    <source>
        <dbReference type="EMBL" id="GLR17701.1"/>
    </source>
</evidence>
<reference evidence="2" key="1">
    <citation type="journal article" date="2014" name="Int. J. Syst. Evol. Microbiol.">
        <title>Complete genome sequence of Corynebacterium casei LMG S-19264T (=DSM 44701T), isolated from a smear-ripened cheese.</title>
        <authorList>
            <consortium name="US DOE Joint Genome Institute (JGI-PGF)"/>
            <person name="Walter F."/>
            <person name="Albersmeier A."/>
            <person name="Kalinowski J."/>
            <person name="Ruckert C."/>
        </authorList>
    </citation>
    <scope>NUCLEOTIDE SEQUENCE</scope>
    <source>
        <strain evidence="2">NBRC 108769</strain>
    </source>
</reference>
<evidence type="ECO:0000313" key="3">
    <source>
        <dbReference type="Proteomes" id="UP001156666"/>
    </source>
</evidence>
<sequence>MKKLLMLILVVTSLSISVAQDINAPVYNQEFENCEQDYNELRNMVIQKRGFGNKYFKDSEPFSGCAKYASIGAKGELAEYMVAHIQDGYATKLTYYFPDGSISREFNFKDGRAHGRHIMYYRNGDTYIEEYYDEGRPHGSQKRWLENGDAGRIGLYDFGMPIFDLVYVADTKC</sequence>
<dbReference type="AlphaFoldDB" id="A0AA37SN57"/>
<name>A0AA37SN57_9BACT</name>
<feature type="chain" id="PRO_5041373467" description="Toxin-antitoxin system YwqK family antitoxin" evidence="1">
    <location>
        <begin position="20"/>
        <end position="173"/>
    </location>
</feature>